<dbReference type="InParanoid" id="C3ZPU7"/>
<gene>
    <name evidence="2" type="ORF">BRAFLDRAFT_77768</name>
</gene>
<dbReference type="EMBL" id="GG666659">
    <property type="protein sequence ID" value="EEN45326.1"/>
    <property type="molecule type" value="Genomic_DNA"/>
</dbReference>
<organism>
    <name type="scientific">Branchiostoma floridae</name>
    <name type="common">Florida lancelet</name>
    <name type="synonym">Amphioxus</name>
    <dbReference type="NCBI Taxonomy" id="7739"/>
    <lineage>
        <taxon>Eukaryota</taxon>
        <taxon>Metazoa</taxon>
        <taxon>Chordata</taxon>
        <taxon>Cephalochordata</taxon>
        <taxon>Leptocardii</taxon>
        <taxon>Amphioxiformes</taxon>
        <taxon>Branchiostomatidae</taxon>
        <taxon>Branchiostoma</taxon>
    </lineage>
</organism>
<evidence type="ECO:0000313" key="2">
    <source>
        <dbReference type="EMBL" id="EEN45326.1"/>
    </source>
</evidence>
<protein>
    <submittedName>
        <fullName evidence="2">Uncharacterized protein</fullName>
    </submittedName>
</protein>
<evidence type="ECO:0000256" key="1">
    <source>
        <dbReference type="SAM" id="MobiDB-lite"/>
    </source>
</evidence>
<sequence>MADFAPLLNPPVLQLENQTQQVGVAGQAVHSFMLECCQTIAVAGFGRWEDRPASGQPRRPRLMVSVRCFPKDRRCSREESKYTSYASDDQSPSSLIVLESAPQRQAKVAPPRRKLCPEYCAEGRPAASSKVLRWDTKVACVSDTSPPPLAGTRNAGWERPWEEPGGRNTRRTGGRSATASEDCCMSRWRKLTFWRRPLVGPGDTVETQDLKNHRCVSNSKFEGVTGTSLTHMPSVRRRKAWRCDGDVFQRLRWSANLLSMPGRCTARSSNCPFAAQSHRLRRQPAP</sequence>
<feature type="region of interest" description="Disordered" evidence="1">
    <location>
        <begin position="145"/>
        <end position="177"/>
    </location>
</feature>
<reference evidence="2" key="1">
    <citation type="journal article" date="2008" name="Nature">
        <title>The amphioxus genome and the evolution of the chordate karyotype.</title>
        <authorList>
            <consortium name="US DOE Joint Genome Institute (JGI-PGF)"/>
            <person name="Putnam N.H."/>
            <person name="Butts T."/>
            <person name="Ferrier D.E.K."/>
            <person name="Furlong R.F."/>
            <person name="Hellsten U."/>
            <person name="Kawashima T."/>
            <person name="Robinson-Rechavi M."/>
            <person name="Shoguchi E."/>
            <person name="Terry A."/>
            <person name="Yu J.-K."/>
            <person name="Benito-Gutierrez E.L."/>
            <person name="Dubchak I."/>
            <person name="Garcia-Fernandez J."/>
            <person name="Gibson-Brown J.J."/>
            <person name="Grigoriev I.V."/>
            <person name="Horton A.C."/>
            <person name="de Jong P.J."/>
            <person name="Jurka J."/>
            <person name="Kapitonov V.V."/>
            <person name="Kohara Y."/>
            <person name="Kuroki Y."/>
            <person name="Lindquist E."/>
            <person name="Lucas S."/>
            <person name="Osoegawa K."/>
            <person name="Pennacchio L.A."/>
            <person name="Salamov A.A."/>
            <person name="Satou Y."/>
            <person name="Sauka-Spengler T."/>
            <person name="Schmutz J."/>
            <person name="Shin-I T."/>
            <person name="Toyoda A."/>
            <person name="Bronner-Fraser M."/>
            <person name="Fujiyama A."/>
            <person name="Holland L.Z."/>
            <person name="Holland P.W.H."/>
            <person name="Satoh N."/>
            <person name="Rokhsar D.S."/>
        </authorList>
    </citation>
    <scope>NUCLEOTIDE SEQUENCE [LARGE SCALE GENOMIC DNA]</scope>
    <source>
        <strain evidence="2">S238N-H82</strain>
        <tissue evidence="2">Testes</tissue>
    </source>
</reference>
<name>C3ZPU7_BRAFL</name>
<accession>C3ZPU7</accession>
<proteinExistence type="predicted"/>
<dbReference type="AlphaFoldDB" id="C3ZPU7"/>